<name>A0A497JH60_9ARCH</name>
<dbReference type="GO" id="GO:0022625">
    <property type="term" value="C:cytosolic large ribosomal subunit"/>
    <property type="evidence" value="ECO:0007669"/>
    <property type="project" value="TreeGrafter"/>
</dbReference>
<dbReference type="NCBIfam" id="NF006342">
    <property type="entry name" value="PRK08569.1"/>
    <property type="match status" value="1"/>
</dbReference>
<dbReference type="Pfam" id="PF17144">
    <property type="entry name" value="Ribosomal_L5e"/>
    <property type="match status" value="2"/>
</dbReference>
<evidence type="ECO:0000313" key="8">
    <source>
        <dbReference type="Proteomes" id="UP000277633"/>
    </source>
</evidence>
<dbReference type="InterPro" id="IPR057268">
    <property type="entry name" value="Ribosomal_L18"/>
</dbReference>
<evidence type="ECO:0000313" key="7">
    <source>
        <dbReference type="EMBL" id="RLG70364.1"/>
    </source>
</evidence>
<protein>
    <recommendedName>
        <fullName evidence="6">Large ribosomal subunit protein uL18</fullName>
    </recommendedName>
</protein>
<dbReference type="SUPFAM" id="SSF53137">
    <property type="entry name" value="Translational machinery components"/>
    <property type="match status" value="1"/>
</dbReference>
<dbReference type="PANTHER" id="PTHR23410">
    <property type="entry name" value="RIBOSOMAL PROTEIN L5-RELATED"/>
    <property type="match status" value="1"/>
</dbReference>
<dbReference type="GO" id="GO:0000027">
    <property type="term" value="P:ribosomal large subunit assembly"/>
    <property type="evidence" value="ECO:0007669"/>
    <property type="project" value="TreeGrafter"/>
</dbReference>
<dbReference type="Proteomes" id="UP000277633">
    <property type="component" value="Unassembled WGS sequence"/>
</dbReference>
<reference evidence="7 8" key="1">
    <citation type="submission" date="2018-06" db="EMBL/GenBank/DDBJ databases">
        <title>Extensive metabolic versatility and redundancy in microbially diverse, dynamic hydrothermal sediments.</title>
        <authorList>
            <person name="Dombrowski N."/>
            <person name="Teske A."/>
            <person name="Baker B.J."/>
        </authorList>
    </citation>
    <scope>NUCLEOTIDE SEQUENCE [LARGE SCALE GENOMIC DNA]</scope>
    <source>
        <strain evidence="7">B9_G13</strain>
    </source>
</reference>
<dbReference type="AlphaFoldDB" id="A0A497JH60"/>
<dbReference type="InterPro" id="IPR057267">
    <property type="entry name" value="Rbsml_uL18_arch"/>
</dbReference>
<dbReference type="CDD" id="cd00432">
    <property type="entry name" value="Ribosomal_L18_L5e"/>
    <property type="match status" value="1"/>
</dbReference>
<evidence type="ECO:0000256" key="1">
    <source>
        <dbReference type="ARBA" id="ARBA00007116"/>
    </source>
</evidence>
<dbReference type="PANTHER" id="PTHR23410:SF12">
    <property type="entry name" value="LARGE RIBOSOMAL SUBUNIT PROTEIN UL18"/>
    <property type="match status" value="1"/>
</dbReference>
<organism evidence="7 8">
    <name type="scientific">Candidatus Iainarchaeum sp</name>
    <dbReference type="NCBI Taxonomy" id="3101447"/>
    <lineage>
        <taxon>Archaea</taxon>
        <taxon>Candidatus Iainarchaeota</taxon>
        <taxon>Candidatus Iainarchaeia</taxon>
        <taxon>Candidatus Iainarchaeales</taxon>
        <taxon>Candidatus Iainarchaeaceae</taxon>
        <taxon>Candidatus Iainarchaeum</taxon>
    </lineage>
</organism>
<evidence type="ECO:0000256" key="4">
    <source>
        <dbReference type="ARBA" id="ARBA00022980"/>
    </source>
</evidence>
<keyword evidence="4 6" id="KW-0689">Ribosomal protein</keyword>
<comment type="subunit">
    <text evidence="6">Part of the 50S ribosomal subunit. Contacts the 5S and 23S rRNAs.</text>
</comment>
<proteinExistence type="inferred from homology"/>
<dbReference type="GO" id="GO:0006412">
    <property type="term" value="P:translation"/>
    <property type="evidence" value="ECO:0007669"/>
    <property type="project" value="UniProtKB-UniRule"/>
</dbReference>
<keyword evidence="3 6" id="KW-0694">RNA-binding</keyword>
<accession>A0A497JH60</accession>
<comment type="caution">
    <text evidence="7">The sequence shown here is derived from an EMBL/GenBank/DDBJ whole genome shotgun (WGS) entry which is preliminary data.</text>
</comment>
<keyword evidence="2 6" id="KW-0699">rRNA-binding</keyword>
<evidence type="ECO:0000256" key="5">
    <source>
        <dbReference type="ARBA" id="ARBA00023274"/>
    </source>
</evidence>
<sequence>MSKAVRTLKFRRRRTGHTNYKKRLALLKSGKPRFVVRRSNRHCIVQVVNYKPEGDETAVHITTKHLKRYGWLGKCNIPSAYLCGYLAGKLAIKKGIREAVLDIGLSTPMHKGVVFAALKGAVDAGLKVPHSEEALPSEDKVSGKHIENYAKMLSDDELNKRFSKYLKESIELRKLTELFAKAKEAIEKEFGRE</sequence>
<dbReference type="EMBL" id="QMWO01000007">
    <property type="protein sequence ID" value="RLG70364.1"/>
    <property type="molecule type" value="Genomic_DNA"/>
</dbReference>
<evidence type="ECO:0000256" key="6">
    <source>
        <dbReference type="HAMAP-Rule" id="MF_01337"/>
    </source>
</evidence>
<evidence type="ECO:0000256" key="2">
    <source>
        <dbReference type="ARBA" id="ARBA00022730"/>
    </source>
</evidence>
<dbReference type="InterPro" id="IPR005485">
    <property type="entry name" value="Rbsml_uL18_euk_arch"/>
</dbReference>
<comment type="function">
    <text evidence="6">This is one of the proteins that bind and probably mediate the attachment of the 5S RNA into the large ribosomal subunit, where it forms part of the central protuberance.</text>
</comment>
<dbReference type="HAMAP" id="MF_01337_A">
    <property type="entry name" value="Ribosomal_uL18_A"/>
    <property type="match status" value="1"/>
</dbReference>
<gene>
    <name evidence="6" type="primary">rpl18</name>
    <name evidence="7" type="ORF">DRO07_00400</name>
</gene>
<evidence type="ECO:0000256" key="3">
    <source>
        <dbReference type="ARBA" id="ARBA00022884"/>
    </source>
</evidence>
<dbReference type="GO" id="GO:0008097">
    <property type="term" value="F:5S rRNA binding"/>
    <property type="evidence" value="ECO:0007669"/>
    <property type="project" value="InterPro"/>
</dbReference>
<dbReference type="GO" id="GO:0003735">
    <property type="term" value="F:structural constituent of ribosome"/>
    <property type="evidence" value="ECO:0007669"/>
    <property type="project" value="InterPro"/>
</dbReference>
<comment type="similarity">
    <text evidence="1 6">Belongs to the universal ribosomal protein uL18 family.</text>
</comment>
<keyword evidence="5 6" id="KW-0687">Ribonucleoprotein</keyword>
<dbReference type="Gene3D" id="3.30.420.100">
    <property type="match status" value="1"/>
</dbReference>